<comment type="caution">
    <text evidence="2">The sequence shown here is derived from an EMBL/GenBank/DDBJ whole genome shotgun (WGS) entry which is preliminary data.</text>
</comment>
<name>A0AAV3P1S0_LITER</name>
<evidence type="ECO:0000256" key="1">
    <source>
        <dbReference type="SAM" id="MobiDB-lite"/>
    </source>
</evidence>
<dbReference type="Proteomes" id="UP001454036">
    <property type="component" value="Unassembled WGS sequence"/>
</dbReference>
<feature type="compositionally biased region" description="Polar residues" evidence="1">
    <location>
        <begin position="102"/>
        <end position="115"/>
    </location>
</feature>
<dbReference type="EMBL" id="BAABME010000744">
    <property type="protein sequence ID" value="GAA0145178.1"/>
    <property type="molecule type" value="Genomic_DNA"/>
</dbReference>
<evidence type="ECO:0000313" key="3">
    <source>
        <dbReference type="Proteomes" id="UP001454036"/>
    </source>
</evidence>
<feature type="compositionally biased region" description="Low complexity" evidence="1">
    <location>
        <begin position="169"/>
        <end position="178"/>
    </location>
</feature>
<evidence type="ECO:0000313" key="2">
    <source>
        <dbReference type="EMBL" id="GAA0145178.1"/>
    </source>
</evidence>
<accession>A0AAV3P1S0</accession>
<protein>
    <submittedName>
        <fullName evidence="2">Uncharacterized protein</fullName>
    </submittedName>
</protein>
<sequence length="199" mass="20890">MTKHKVDAHAFSLYWEYHPSLPLYFFADHRVLKAEGLFPIVGADHGVLEALRVSFSVPNQFLPPCPGGICAKFPGSGCRASGQGIDSPPGPLGNASLPPQGRSPNPSSPAKNLSTLANPPVVVAREDASGHNSTTMVLGLEDQGDAGLTIPWTPSSVSVQTPEPCSKVPSSSLGGSLPPRKRLGSPIDNPRPAQLLMRS</sequence>
<feature type="region of interest" description="Disordered" evidence="1">
    <location>
        <begin position="80"/>
        <end position="115"/>
    </location>
</feature>
<reference evidence="2 3" key="1">
    <citation type="submission" date="2024-01" db="EMBL/GenBank/DDBJ databases">
        <title>The complete chloroplast genome sequence of Lithospermum erythrorhizon: insights into the phylogenetic relationship among Boraginaceae species and the maternal lineages of purple gromwells.</title>
        <authorList>
            <person name="Okada T."/>
            <person name="Watanabe K."/>
        </authorList>
    </citation>
    <scope>NUCLEOTIDE SEQUENCE [LARGE SCALE GENOMIC DNA]</scope>
</reference>
<feature type="region of interest" description="Disordered" evidence="1">
    <location>
        <begin position="147"/>
        <end position="199"/>
    </location>
</feature>
<proteinExistence type="predicted"/>
<organism evidence="2 3">
    <name type="scientific">Lithospermum erythrorhizon</name>
    <name type="common">Purple gromwell</name>
    <name type="synonym">Lithospermum officinale var. erythrorhizon</name>
    <dbReference type="NCBI Taxonomy" id="34254"/>
    <lineage>
        <taxon>Eukaryota</taxon>
        <taxon>Viridiplantae</taxon>
        <taxon>Streptophyta</taxon>
        <taxon>Embryophyta</taxon>
        <taxon>Tracheophyta</taxon>
        <taxon>Spermatophyta</taxon>
        <taxon>Magnoliopsida</taxon>
        <taxon>eudicotyledons</taxon>
        <taxon>Gunneridae</taxon>
        <taxon>Pentapetalae</taxon>
        <taxon>asterids</taxon>
        <taxon>lamiids</taxon>
        <taxon>Boraginales</taxon>
        <taxon>Boraginaceae</taxon>
        <taxon>Boraginoideae</taxon>
        <taxon>Lithospermeae</taxon>
        <taxon>Lithospermum</taxon>
    </lineage>
</organism>
<gene>
    <name evidence="2" type="ORF">LIER_05430</name>
</gene>
<dbReference type="AlphaFoldDB" id="A0AAV3P1S0"/>
<feature type="compositionally biased region" description="Polar residues" evidence="1">
    <location>
        <begin position="152"/>
        <end position="163"/>
    </location>
</feature>
<keyword evidence="3" id="KW-1185">Reference proteome</keyword>